<name>A0A401JHJ9_9PROT</name>
<proteinExistence type="predicted"/>
<comment type="caution">
    <text evidence="1">The sequence shown here is derived from an EMBL/GenBank/DDBJ whole genome shotgun (WGS) entry which is preliminary data.</text>
</comment>
<gene>
    <name evidence="1" type="ORF">SFMTTN_3296</name>
</gene>
<dbReference type="RefSeq" id="WP_124706215.1">
    <property type="nucleotide sequence ID" value="NZ_BGOW01000044.1"/>
</dbReference>
<organism evidence="1 2">
    <name type="scientific">Sulfuriferula multivorans</name>
    <dbReference type="NCBI Taxonomy" id="1559896"/>
    <lineage>
        <taxon>Bacteria</taxon>
        <taxon>Pseudomonadati</taxon>
        <taxon>Pseudomonadota</taxon>
        <taxon>Betaproteobacteria</taxon>
        <taxon>Nitrosomonadales</taxon>
        <taxon>Sulfuricellaceae</taxon>
        <taxon>Sulfuriferula</taxon>
    </lineage>
</organism>
<protein>
    <recommendedName>
        <fullName evidence="3">BrnA antitoxin family protein</fullName>
    </recommendedName>
</protein>
<evidence type="ECO:0008006" key="3">
    <source>
        <dbReference type="Google" id="ProtNLM"/>
    </source>
</evidence>
<dbReference type="OrthoDB" id="5297245at2"/>
<dbReference type="AlphaFoldDB" id="A0A401JHJ9"/>
<dbReference type="EMBL" id="BGOW01000044">
    <property type="protein sequence ID" value="GBL47456.1"/>
    <property type="molecule type" value="Genomic_DNA"/>
</dbReference>
<sequence length="83" mass="9149">MKAEYDFSKAKRGAVIEPAGKTRITIYIDDEVLAAFRARAEAEGRGYQTLINEALKISMQAGDAPLTLDTLRKVLREELHAAA</sequence>
<accession>A0A401JHJ9</accession>
<dbReference type="Proteomes" id="UP000286806">
    <property type="component" value="Unassembled WGS sequence"/>
</dbReference>
<evidence type="ECO:0000313" key="1">
    <source>
        <dbReference type="EMBL" id="GBL47456.1"/>
    </source>
</evidence>
<keyword evidence="2" id="KW-1185">Reference proteome</keyword>
<evidence type="ECO:0000313" key="2">
    <source>
        <dbReference type="Proteomes" id="UP000286806"/>
    </source>
</evidence>
<reference evidence="1 2" key="1">
    <citation type="journal article" date="2019" name="Front. Microbiol.">
        <title>Genomes of Neutrophilic Sulfur-Oxidizing Chemolithoautotrophs Representing 9 Proteobacterial Species From 8 Genera.</title>
        <authorList>
            <person name="Watanabe T."/>
            <person name="Kojima H."/>
            <person name="Umezawa K."/>
            <person name="Hori C."/>
            <person name="Takasuka T.E."/>
            <person name="Kato Y."/>
            <person name="Fukui M."/>
        </authorList>
    </citation>
    <scope>NUCLEOTIDE SEQUENCE [LARGE SCALE GENOMIC DNA]</scope>
    <source>
        <strain evidence="1 2">TTN</strain>
    </source>
</reference>
<dbReference type="Pfam" id="PF14384">
    <property type="entry name" value="BrnA_antitoxin"/>
    <property type="match status" value="1"/>
</dbReference>
<dbReference type="InterPro" id="IPR025528">
    <property type="entry name" value="BrnA_antitoxin"/>
</dbReference>